<dbReference type="GO" id="GO:0006508">
    <property type="term" value="P:proteolysis"/>
    <property type="evidence" value="ECO:0007669"/>
    <property type="project" value="UniProtKB-KW"/>
</dbReference>
<evidence type="ECO:0000313" key="8">
    <source>
        <dbReference type="Proteomes" id="UP000068210"/>
    </source>
</evidence>
<keyword evidence="4 6" id="KW-0378">Hydrolase</keyword>
<comment type="similarity">
    <text evidence="2 6">Belongs to the peptidase C69 family.</text>
</comment>
<evidence type="ECO:0000313" key="7">
    <source>
        <dbReference type="EMBL" id="AJE23407.1"/>
    </source>
</evidence>
<dbReference type="PANTHER" id="PTHR12994:SF17">
    <property type="entry name" value="LD30995P"/>
    <property type="match status" value="1"/>
</dbReference>
<reference evidence="7 8" key="1">
    <citation type="journal article" date="2015" name="PLoS ONE">
        <title>Azotobacter Genomes: The Genome of Azotobacter chroococcum NCIMB 8003 (ATCC 4412).</title>
        <authorList>
            <person name="Robson R.L."/>
            <person name="Jones R."/>
            <person name="Robson R.M."/>
            <person name="Schwartz A."/>
            <person name="Richardson T.H."/>
        </authorList>
    </citation>
    <scope>NUCLEOTIDE SEQUENCE [LARGE SCALE GENOMIC DNA]</scope>
    <source>
        <strain evidence="7 8">NCIMB 8003</strain>
    </source>
</reference>
<dbReference type="GO" id="GO:0016805">
    <property type="term" value="F:dipeptidase activity"/>
    <property type="evidence" value="ECO:0007669"/>
    <property type="project" value="UniProtKB-KW"/>
</dbReference>
<protein>
    <recommendedName>
        <fullName evidence="6">Dipeptidase</fullName>
        <ecNumber evidence="6">3.4.-.-</ecNumber>
    </recommendedName>
</protein>
<evidence type="ECO:0000256" key="6">
    <source>
        <dbReference type="RuleBase" id="RU364089"/>
    </source>
</evidence>
<keyword evidence="8" id="KW-1185">Reference proteome</keyword>
<dbReference type="InterPro" id="IPR047804">
    <property type="entry name" value="C69_dipept_A-like"/>
</dbReference>
<evidence type="ECO:0000256" key="1">
    <source>
        <dbReference type="ARBA" id="ARBA00001670"/>
    </source>
</evidence>
<dbReference type="KEGG" id="acx:Achr_40220"/>
<dbReference type="STRING" id="1328314.Achr_40220"/>
<dbReference type="Proteomes" id="UP000068210">
    <property type="component" value="Chromosome"/>
</dbReference>
<name>A0A0C4WWS8_9GAMM</name>
<accession>A0A0C4WWS8</accession>
<evidence type="ECO:0000256" key="5">
    <source>
        <dbReference type="ARBA" id="ARBA00022997"/>
    </source>
</evidence>
<organism evidence="7 8">
    <name type="scientific">Azotobacter chroococcum NCIMB 8003</name>
    <dbReference type="NCBI Taxonomy" id="1328314"/>
    <lineage>
        <taxon>Bacteria</taxon>
        <taxon>Pseudomonadati</taxon>
        <taxon>Pseudomonadota</taxon>
        <taxon>Gammaproteobacteria</taxon>
        <taxon>Pseudomonadales</taxon>
        <taxon>Pseudomonadaceae</taxon>
        <taxon>Azotobacter</taxon>
    </lineage>
</organism>
<dbReference type="RefSeq" id="WP_052263999.1">
    <property type="nucleotide sequence ID" value="NZ_CP010415.1"/>
</dbReference>
<dbReference type="NCBIfam" id="NF033678">
    <property type="entry name" value="C69_fam_dipept"/>
    <property type="match status" value="1"/>
</dbReference>
<evidence type="ECO:0000256" key="4">
    <source>
        <dbReference type="ARBA" id="ARBA00022801"/>
    </source>
</evidence>
<dbReference type="GO" id="GO:0070004">
    <property type="term" value="F:cysteine-type exopeptidase activity"/>
    <property type="evidence" value="ECO:0007669"/>
    <property type="project" value="InterPro"/>
</dbReference>
<gene>
    <name evidence="7" type="ORF">Achr_40220</name>
</gene>
<keyword evidence="3 6" id="KW-0645">Protease</keyword>
<evidence type="ECO:0000256" key="2">
    <source>
        <dbReference type="ARBA" id="ARBA00007225"/>
    </source>
</evidence>
<dbReference type="HOGENOM" id="CLU_014823_0_2_6"/>
<dbReference type="EMBL" id="CP010415">
    <property type="protein sequence ID" value="AJE23407.1"/>
    <property type="molecule type" value="Genomic_DNA"/>
</dbReference>
<dbReference type="Pfam" id="PF03577">
    <property type="entry name" value="Peptidase_C69"/>
    <property type="match status" value="1"/>
</dbReference>
<comment type="catalytic activity">
    <reaction evidence="1">
        <text>an L-aminoacyl-L-amino acid + H2O = 2 an L-alpha-amino acid</text>
        <dbReference type="Rhea" id="RHEA:48940"/>
        <dbReference type="ChEBI" id="CHEBI:15377"/>
        <dbReference type="ChEBI" id="CHEBI:59869"/>
        <dbReference type="ChEBI" id="CHEBI:77460"/>
        <dbReference type="EC" id="3.4.13.19"/>
    </reaction>
</comment>
<dbReference type="PANTHER" id="PTHR12994">
    <property type="entry name" value="SECERNIN"/>
    <property type="match status" value="1"/>
</dbReference>
<proteinExistence type="inferred from homology"/>
<dbReference type="InterPro" id="IPR005322">
    <property type="entry name" value="Peptidase_C69"/>
</dbReference>
<evidence type="ECO:0000256" key="3">
    <source>
        <dbReference type="ARBA" id="ARBA00022670"/>
    </source>
</evidence>
<dbReference type="AlphaFoldDB" id="A0A0C4WWS8"/>
<keyword evidence="5 6" id="KW-0224">Dipeptidase</keyword>
<dbReference type="Gene3D" id="3.60.60.10">
    <property type="entry name" value="Penicillin V Acylase, Chain A"/>
    <property type="match status" value="1"/>
</dbReference>
<sequence length="462" mass="51057">MCINIAIGREASTDNQIMVCRNEDSRGHRWNRYFAYRSEPEYASPLVVHEGIWTLGNGLGMPLPANGFAYSAMPDAQPHRAARCHLHEGRGINENNVAVSTTNARRLNPQAMAADPLLAEAGIEEAVIPTLLLPQALSARHGVELLGHYIERYGASEACGAILADASEAWYLEIGSAHHWIAVRIPADSYLVAAGTMRVHDVDLDGAGVLHSRGLFEFVAEHRLLADPDRRRFDFAGAFGVPGSPHDAERIWLTQKHLSSSRRQGPRQPRYPLFLKPDGRLCVTDVMTVLRGTSMWRVFEGGTGRPSAHDRTEASHIVCLSADMPTELRGLIWQTLGSPLGTPYLPLYHAMQDIPRELDRGSDPQGGPPAYRAFRSLLALAGSETPGALSALQAMWHAQEQEFVFQQHHLKQMLLSMYLQSPPSALAFAQHYSTGCILQMVEKAHRERQRLMADHPDRAGNA</sequence>
<dbReference type="EC" id="3.4.-.-" evidence="6"/>